<evidence type="ECO:0000259" key="2">
    <source>
        <dbReference type="Pfam" id="PF17109"/>
    </source>
</evidence>
<feature type="domain" description="Fungal STAND N-terminal Goodbye" evidence="2">
    <location>
        <begin position="16"/>
        <end position="132"/>
    </location>
</feature>
<dbReference type="Pfam" id="PF17109">
    <property type="entry name" value="Goodbye"/>
    <property type="match status" value="1"/>
</dbReference>
<dbReference type="Pfam" id="PF24883">
    <property type="entry name" value="NPHP3_N"/>
    <property type="match status" value="1"/>
</dbReference>
<gene>
    <name evidence="4" type="ORF">UCDDS831_g00824</name>
</gene>
<dbReference type="InterPro" id="IPR027417">
    <property type="entry name" value="P-loop_NTPase"/>
</dbReference>
<name>A0A0G2EXU3_9PEZI</name>
<dbReference type="EMBL" id="LAQI01000021">
    <property type="protein sequence ID" value="KKY27422.1"/>
    <property type="molecule type" value="Genomic_DNA"/>
</dbReference>
<dbReference type="InterPro" id="IPR031350">
    <property type="entry name" value="Goodbye_dom"/>
</dbReference>
<dbReference type="Proteomes" id="UP000034182">
    <property type="component" value="Unassembled WGS sequence"/>
</dbReference>
<comment type="caution">
    <text evidence="4">The sequence shown here is derived from an EMBL/GenBank/DDBJ whole genome shotgun (WGS) entry which is preliminary data.</text>
</comment>
<dbReference type="Gene3D" id="3.40.50.300">
    <property type="entry name" value="P-loop containing nucleotide triphosphate hydrolases"/>
    <property type="match status" value="1"/>
</dbReference>
<keyword evidence="1" id="KW-0677">Repeat</keyword>
<accession>A0A0G2EXU3</accession>
<sequence length="613" mass="69523">MSDWSDISDPELRKWWEGAATKYYSEVKREPNTADAMSIDGLLASLYGDGVDDHHKGNQKKTRAYLNNILTTIQNMGAFVSSATSNAFQASDICLNAVCYLVKAAKDYHAYFASIGDLFEAILPFLMRFDVYARDKYKFVELDGHVKSIIFKLLKCFMEICNISSRITKEKASKWGKLRVAAKVLAYQDDGGVKDKLNKIQNLVSQELSMDVAVILKSVKLTENGVVELRTDMTKIKEDVGSVNSTVKSFDGRFTEAQKREEEERVKNTNRQTIMNVLDIKDGKRPWVDAQQKHLTNALQGTGAWLISDPDFQKWANAKGGTFSAVLAFRANAKCGKTYLCSQAIDRLQEICRNRADDAGSVQTHLAYYFIEEKDEDRMSKALRTIIWQLTESDIVFQKHVAAKCAGREYFPNLEDMWKSTMMTFKPVAQRREYIIVLDGIDNVVGSDQRHKKHPLSGRLNDIDLLKYQKVNLKFLITGKETILRGLEWESDAAFTYVDVVSKSEADIRRYIDNRLGAVSQDWSATGETQQLKKKVGETLLQASKGDYYKLDSLFNDISSQNDLDGIESVLKRAGESRKEATARHLRRLNKDLNDEDIKDFNEILPSLGQAKE</sequence>
<dbReference type="PANTHER" id="PTHR10039:SF17">
    <property type="entry name" value="FUNGAL STAND N-TERMINAL GOODBYE DOMAIN-CONTAINING PROTEIN-RELATED"/>
    <property type="match status" value="1"/>
</dbReference>
<dbReference type="AlphaFoldDB" id="A0A0G2EXU3"/>
<organism evidence="4 5">
    <name type="scientific">Diplodia seriata</name>
    <dbReference type="NCBI Taxonomy" id="420778"/>
    <lineage>
        <taxon>Eukaryota</taxon>
        <taxon>Fungi</taxon>
        <taxon>Dikarya</taxon>
        <taxon>Ascomycota</taxon>
        <taxon>Pezizomycotina</taxon>
        <taxon>Dothideomycetes</taxon>
        <taxon>Dothideomycetes incertae sedis</taxon>
        <taxon>Botryosphaeriales</taxon>
        <taxon>Botryosphaeriaceae</taxon>
        <taxon>Diplodia</taxon>
    </lineage>
</organism>
<reference evidence="4 5" key="2">
    <citation type="submission" date="2015-05" db="EMBL/GenBank/DDBJ databases">
        <title>Distinctive expansion of gene families associated with plant cell wall degradation and secondary metabolism in the genomes of grapevine trunk pathogens.</title>
        <authorList>
            <person name="Lawrence D.P."/>
            <person name="Travadon R."/>
            <person name="Rolshausen P.E."/>
            <person name="Baumgartner K."/>
        </authorList>
    </citation>
    <scope>NUCLEOTIDE SEQUENCE [LARGE SCALE GENOMIC DNA]</scope>
    <source>
        <strain evidence="4">DS831</strain>
    </source>
</reference>
<reference evidence="4 5" key="1">
    <citation type="submission" date="2015-03" db="EMBL/GenBank/DDBJ databases">
        <authorList>
            <person name="Morales-Cruz A."/>
            <person name="Amrine K.C."/>
            <person name="Cantu D."/>
        </authorList>
    </citation>
    <scope>NUCLEOTIDE SEQUENCE [LARGE SCALE GENOMIC DNA]</scope>
    <source>
        <strain evidence="4">DS831</strain>
    </source>
</reference>
<dbReference type="InterPro" id="IPR056884">
    <property type="entry name" value="NPHP3-like_N"/>
</dbReference>
<dbReference type="PANTHER" id="PTHR10039">
    <property type="entry name" value="AMELOGENIN"/>
    <property type="match status" value="1"/>
</dbReference>
<proteinExistence type="predicted"/>
<evidence type="ECO:0000313" key="5">
    <source>
        <dbReference type="Proteomes" id="UP000034182"/>
    </source>
</evidence>
<feature type="domain" description="Nephrocystin 3-like N-terminal" evidence="3">
    <location>
        <begin position="301"/>
        <end position="479"/>
    </location>
</feature>
<protein>
    <submittedName>
        <fullName evidence="4">Putative neutral amino acid permease</fullName>
    </submittedName>
</protein>
<evidence type="ECO:0000256" key="1">
    <source>
        <dbReference type="ARBA" id="ARBA00022737"/>
    </source>
</evidence>
<evidence type="ECO:0000313" key="4">
    <source>
        <dbReference type="EMBL" id="KKY27422.1"/>
    </source>
</evidence>
<evidence type="ECO:0000259" key="3">
    <source>
        <dbReference type="Pfam" id="PF24883"/>
    </source>
</evidence>